<dbReference type="Pfam" id="PF20094">
    <property type="entry name" value="GWxTD_dom"/>
    <property type="match status" value="1"/>
</dbReference>
<feature type="transmembrane region" description="Helical" evidence="1">
    <location>
        <begin position="20"/>
        <end position="39"/>
    </location>
</feature>
<evidence type="ECO:0000313" key="3">
    <source>
        <dbReference type="EMBL" id="HHJ53718.1"/>
    </source>
</evidence>
<keyword evidence="1" id="KW-0472">Membrane</keyword>
<keyword evidence="1" id="KW-1133">Transmembrane helix</keyword>
<name>A0A7V5PR42_CALAY</name>
<protein>
    <submittedName>
        <fullName evidence="3">GWxTD domain-containing protein</fullName>
    </submittedName>
</protein>
<dbReference type="NCBIfam" id="TIGR04514">
    <property type="entry name" value="GWxTD_dom"/>
    <property type="match status" value="1"/>
</dbReference>
<gene>
    <name evidence="3" type="ORF">ENJ89_11020</name>
</gene>
<sequence>MEALFKKYRKRPSHKGGVGVWVWQAVWLVAFFVAGQLFAQPLPADYFTYKSKTSGKTYLEIYLKIDNSRLNFVKNQGVYETELAFTVHLFNAQDEKVAEQSFTKKFICTKFSETINPRLDQVFLFPFRIAPGNYTAVIQIKDRNAPRQMLKKLHLVVPDYRDGRFHLSSLLIASETNGRVDGKGIPYIGGALAPGHHRVSLYFEAYNLPAGSDGTTRQVATRISFINEKGKTVKSFNQKVRTNQRDAAFNLHLSLSDLPPGEYHLAVEQTDADRANYARSEKTVAVLQSPIDLRFKKYEDVLDELRFIASKEQIERLKRVPIDQRQQAISDFWKSKDPTPLTAKNEIFEEYYGRIENANRLFSNGPLPGWKSDFGLVYILFGPPDQIVVEKSEFSFMEQQIWQYRSLRLSFTFLNRSRFDDYMLLDKGYIMANYLP</sequence>
<proteinExistence type="predicted"/>
<comment type="caution">
    <text evidence="3">The sequence shown here is derived from an EMBL/GenBank/DDBJ whole genome shotgun (WGS) entry which is preliminary data.</text>
</comment>
<accession>A0A7V5PR42</accession>
<dbReference type="AlphaFoldDB" id="A0A7V5PR42"/>
<evidence type="ECO:0000256" key="1">
    <source>
        <dbReference type="SAM" id="Phobius"/>
    </source>
</evidence>
<dbReference type="EMBL" id="DROD01000698">
    <property type="protein sequence ID" value="HHJ53718.1"/>
    <property type="molecule type" value="Genomic_DNA"/>
</dbReference>
<reference evidence="3" key="1">
    <citation type="journal article" date="2020" name="mSystems">
        <title>Genome- and Community-Level Interaction Insights into Carbon Utilization and Element Cycling Functions of Hydrothermarchaeota in Hydrothermal Sediment.</title>
        <authorList>
            <person name="Zhou Z."/>
            <person name="Liu Y."/>
            <person name="Xu W."/>
            <person name="Pan J."/>
            <person name="Luo Z.H."/>
            <person name="Li M."/>
        </authorList>
    </citation>
    <scope>NUCLEOTIDE SEQUENCE [LARGE SCALE GENOMIC DNA]</scope>
    <source>
        <strain evidence="3">HyVt-527</strain>
    </source>
</reference>
<keyword evidence="1" id="KW-0812">Transmembrane</keyword>
<organism evidence="3">
    <name type="scientific">Caldithrix abyssi</name>
    <dbReference type="NCBI Taxonomy" id="187145"/>
    <lineage>
        <taxon>Bacteria</taxon>
        <taxon>Pseudomonadati</taxon>
        <taxon>Calditrichota</taxon>
        <taxon>Calditrichia</taxon>
        <taxon>Calditrichales</taxon>
        <taxon>Calditrichaceae</taxon>
        <taxon>Caldithrix</taxon>
    </lineage>
</organism>
<dbReference type="Proteomes" id="UP000886124">
    <property type="component" value="Unassembled WGS sequence"/>
</dbReference>
<feature type="domain" description="GWxTD" evidence="2">
    <location>
        <begin position="294"/>
        <end position="418"/>
    </location>
</feature>
<evidence type="ECO:0000259" key="2">
    <source>
        <dbReference type="Pfam" id="PF20094"/>
    </source>
</evidence>
<dbReference type="InterPro" id="IPR030959">
    <property type="entry name" value="GWxTD_dom"/>
</dbReference>